<sequence length="569" mass="66066">MNLYTLLWSPSFDEYDLNVIDLKIMGDRIGAMDRFSELPDYIIHHIMSYLSTEEAAQTCVLSKRWNHLHASFPILDFDQIYFVGKALATKKPDFLSIREKRRFCKHINRFIQFVDASLLRFCERKVSMQKFRLSMTLLDVEGDTSLLDNWIELAVANEVKEFDFNVQTDDMLYSLPETIFSAKFLTTLKLSGCNLEQSSNSIRFHSLKKLALDNVGMDEQMVQKFISECPLLEDFFIFPAWNFKCVCVSHAPKLKIVTIDGSFYTVESIEIVAPSLQQCTLIHLGNTCVINMSGCPHLNSLELKSVNVDVVLDLISKIPLLEKLIIHNCHYLGRFAFSSNQLKDLQFLYCNQLDAIDVDAPALLSFSYQCSHPCISSINVPCPCPWKLRFLIDHEGGGFYLPTLTWFECIKEEFIRVAHQVKELSMSINVKDSFTLDEFRKRSPSLPRDVENLIIDVQKVPPSKYAAYLDCLLWICFPRILCIEAKQRKTSIKFIETVYEKLINRDTKCCNSNIIKCWRHYLKDFKVESFVPYKDPKPLRVDNLMIELPRLPEGTIRFHLDWCFFFTYS</sequence>
<protein>
    <recommendedName>
        <fullName evidence="1">F-box domain-containing protein</fullName>
    </recommendedName>
</protein>
<name>A0A5C7IJB6_9ROSI</name>
<comment type="caution">
    <text evidence="2">The sequence shown here is derived from an EMBL/GenBank/DDBJ whole genome shotgun (WGS) entry which is preliminary data.</text>
</comment>
<organism evidence="2 3">
    <name type="scientific">Acer yangbiense</name>
    <dbReference type="NCBI Taxonomy" id="1000413"/>
    <lineage>
        <taxon>Eukaryota</taxon>
        <taxon>Viridiplantae</taxon>
        <taxon>Streptophyta</taxon>
        <taxon>Embryophyta</taxon>
        <taxon>Tracheophyta</taxon>
        <taxon>Spermatophyta</taxon>
        <taxon>Magnoliopsida</taxon>
        <taxon>eudicotyledons</taxon>
        <taxon>Gunneridae</taxon>
        <taxon>Pentapetalae</taxon>
        <taxon>rosids</taxon>
        <taxon>malvids</taxon>
        <taxon>Sapindales</taxon>
        <taxon>Sapindaceae</taxon>
        <taxon>Hippocastanoideae</taxon>
        <taxon>Acereae</taxon>
        <taxon>Acer</taxon>
    </lineage>
</organism>
<dbReference type="PANTHER" id="PTHR34145:SF28">
    <property type="entry name" value="F-BOX DOMAIN-CONTAINING PROTEIN"/>
    <property type="match status" value="1"/>
</dbReference>
<reference evidence="3" key="1">
    <citation type="journal article" date="2019" name="Gigascience">
        <title>De novo genome assembly of the endangered Acer yangbiense, a plant species with extremely small populations endemic to Yunnan Province, China.</title>
        <authorList>
            <person name="Yang J."/>
            <person name="Wariss H.M."/>
            <person name="Tao L."/>
            <person name="Zhang R."/>
            <person name="Yun Q."/>
            <person name="Hollingsworth P."/>
            <person name="Dao Z."/>
            <person name="Luo G."/>
            <person name="Guo H."/>
            <person name="Ma Y."/>
            <person name="Sun W."/>
        </authorList>
    </citation>
    <scope>NUCLEOTIDE SEQUENCE [LARGE SCALE GENOMIC DNA]</scope>
    <source>
        <strain evidence="3">cv. Malutang</strain>
    </source>
</reference>
<dbReference type="InterPro" id="IPR032675">
    <property type="entry name" value="LRR_dom_sf"/>
</dbReference>
<dbReference type="Gene3D" id="1.20.1280.50">
    <property type="match status" value="1"/>
</dbReference>
<evidence type="ECO:0000313" key="2">
    <source>
        <dbReference type="EMBL" id="TXG68994.1"/>
    </source>
</evidence>
<accession>A0A5C7IJB6</accession>
<dbReference type="EMBL" id="VAHF01000002">
    <property type="protein sequence ID" value="TXG68994.1"/>
    <property type="molecule type" value="Genomic_DNA"/>
</dbReference>
<dbReference type="OrthoDB" id="612216at2759"/>
<dbReference type="CDD" id="cd22160">
    <property type="entry name" value="F-box_AtFBL13-like"/>
    <property type="match status" value="1"/>
</dbReference>
<dbReference type="Pfam" id="PF24758">
    <property type="entry name" value="LRR_At5g56370"/>
    <property type="match status" value="1"/>
</dbReference>
<evidence type="ECO:0000313" key="3">
    <source>
        <dbReference type="Proteomes" id="UP000323000"/>
    </source>
</evidence>
<dbReference type="PROSITE" id="PS50181">
    <property type="entry name" value="FBOX"/>
    <property type="match status" value="1"/>
</dbReference>
<keyword evidence="3" id="KW-1185">Reference proteome</keyword>
<dbReference type="Proteomes" id="UP000323000">
    <property type="component" value="Chromosome 2"/>
</dbReference>
<gene>
    <name evidence="2" type="ORF">EZV62_003929</name>
</gene>
<dbReference type="SUPFAM" id="SSF81383">
    <property type="entry name" value="F-box domain"/>
    <property type="match status" value="1"/>
</dbReference>
<dbReference type="InterPro" id="IPR053772">
    <property type="entry name" value="At1g61320/At1g61330-like"/>
</dbReference>
<evidence type="ECO:0000259" key="1">
    <source>
        <dbReference type="PROSITE" id="PS50181"/>
    </source>
</evidence>
<dbReference type="SUPFAM" id="SSF52047">
    <property type="entry name" value="RNI-like"/>
    <property type="match status" value="1"/>
</dbReference>
<dbReference type="Gene3D" id="3.80.10.10">
    <property type="entry name" value="Ribonuclease Inhibitor"/>
    <property type="match status" value="1"/>
</dbReference>
<dbReference type="AlphaFoldDB" id="A0A5C7IJB6"/>
<feature type="domain" description="F-box" evidence="1">
    <location>
        <begin position="32"/>
        <end position="80"/>
    </location>
</feature>
<dbReference type="InterPro" id="IPR036047">
    <property type="entry name" value="F-box-like_dom_sf"/>
</dbReference>
<dbReference type="InterPro" id="IPR055411">
    <property type="entry name" value="LRR_FXL15/At3g58940/PEG3-like"/>
</dbReference>
<dbReference type="Pfam" id="PF00646">
    <property type="entry name" value="F-box"/>
    <property type="match status" value="1"/>
</dbReference>
<dbReference type="InterPro" id="IPR053781">
    <property type="entry name" value="F-box_AtFBL13-like"/>
</dbReference>
<proteinExistence type="predicted"/>
<dbReference type="InterPro" id="IPR001810">
    <property type="entry name" value="F-box_dom"/>
</dbReference>
<dbReference type="PANTHER" id="PTHR34145">
    <property type="entry name" value="OS02G0105600 PROTEIN"/>
    <property type="match status" value="1"/>
</dbReference>